<dbReference type="GO" id="GO:0005829">
    <property type="term" value="C:cytosol"/>
    <property type="evidence" value="ECO:0007669"/>
    <property type="project" value="TreeGrafter"/>
</dbReference>
<dbReference type="InterPro" id="IPR011545">
    <property type="entry name" value="DEAD/DEAH_box_helicase_dom"/>
</dbReference>
<dbReference type="SMART" id="SM00490">
    <property type="entry name" value="HELICc"/>
    <property type="match status" value="1"/>
</dbReference>
<feature type="domain" description="Helicase C-terminal" evidence="8">
    <location>
        <begin position="232"/>
        <end position="376"/>
    </location>
</feature>
<feature type="domain" description="DEAD-box RNA helicase Q" evidence="9">
    <location>
        <begin position="4"/>
        <end position="32"/>
    </location>
</feature>
<evidence type="ECO:0000313" key="11">
    <source>
        <dbReference type="EMBL" id="THG88390.1"/>
    </source>
</evidence>
<feature type="domain" description="Helicase ATP-binding" evidence="7">
    <location>
        <begin position="35"/>
        <end position="205"/>
    </location>
</feature>
<sequence>MKRHDFSHFLLSKPILKALELMKFQQPTEVQSKVVSRALNGEDLIVQSQTGSGKTLAFALPLTEKVDWTENKPQALILTPTRELAVQVRDEVTNIGRLKRINAVAVFGKDSYVKQKNLLKQKTHIVVGTPGRVLDHIQKGTLLVEDIKHLIIDEADQMLSMGFIEEMEAIIESLPSKRQTMVFSATYPEDIQKLCSTYMEKPAIIEIQAEGITATKIEHFKIYVDEKQKRAVLKDVLITENPESCMIFCNTQVEVDKLYRILNQSIKSLGKLHGGMAQRDRFTMIDRFRSGQCRYLVATGVAGRGIDVEKVSLVINFEVPMEAENYVHRTGRTGRAGEAGKAITFVSDAEQKDLDTIEQLIGFSIEEMPVPTEANVQKQRSKFQQKMNATVAPKVEKSAQLKQEVTKLYFNGGKKKKLRAVDFVGTISKIPGINTDDIGVISIFDQMTYVDILNGKGLLVLQAMKERPVKGKQLKVHIARK</sequence>
<keyword evidence="12" id="KW-1185">Reference proteome</keyword>
<keyword evidence="2" id="KW-0378">Hydrolase</keyword>
<dbReference type="InterPro" id="IPR027417">
    <property type="entry name" value="P-loop_NTPase"/>
</dbReference>
<evidence type="ECO:0000256" key="6">
    <source>
        <dbReference type="PROSITE-ProRule" id="PRU00552"/>
    </source>
</evidence>
<dbReference type="SMART" id="SM00487">
    <property type="entry name" value="DEXDc"/>
    <property type="match status" value="1"/>
</dbReference>
<name>A0A094YQQ6_ALKAL</name>
<keyword evidence="1" id="KW-0547">Nucleotide-binding</keyword>
<dbReference type="PROSITE" id="PS51192">
    <property type="entry name" value="HELICASE_ATP_BIND_1"/>
    <property type="match status" value="1"/>
</dbReference>
<dbReference type="InterPro" id="IPR050079">
    <property type="entry name" value="DEAD_box_RNA_helicase"/>
</dbReference>
<dbReference type="Proteomes" id="UP000297014">
    <property type="component" value="Unassembled WGS sequence"/>
</dbReference>
<comment type="caution">
    <text evidence="10">The sequence shown here is derived from an EMBL/GenBank/DDBJ whole genome shotgun (WGS) entry which is preliminary data.</text>
</comment>
<comment type="similarity">
    <text evidence="5">Belongs to the DEAD box helicase family.</text>
</comment>
<dbReference type="AlphaFoldDB" id="A0A094YQQ6"/>
<evidence type="ECO:0000259" key="8">
    <source>
        <dbReference type="PROSITE" id="PS51194"/>
    </source>
</evidence>
<dbReference type="InterPro" id="IPR044742">
    <property type="entry name" value="DEAD/DEAH_RhlB"/>
</dbReference>
<dbReference type="InterPro" id="IPR014014">
    <property type="entry name" value="RNA_helicase_DEAD_Q_motif"/>
</dbReference>
<accession>A0A094YQQ6</accession>
<dbReference type="OrthoDB" id="9805696at2"/>
<evidence type="ECO:0000259" key="7">
    <source>
        <dbReference type="PROSITE" id="PS51192"/>
    </source>
</evidence>
<evidence type="ECO:0000256" key="3">
    <source>
        <dbReference type="ARBA" id="ARBA00022806"/>
    </source>
</evidence>
<evidence type="ECO:0000256" key="1">
    <source>
        <dbReference type="ARBA" id="ARBA00022741"/>
    </source>
</evidence>
<dbReference type="InterPro" id="IPR001650">
    <property type="entry name" value="Helicase_C-like"/>
</dbReference>
<evidence type="ECO:0000256" key="2">
    <source>
        <dbReference type="ARBA" id="ARBA00022801"/>
    </source>
</evidence>
<dbReference type="eggNOG" id="COG0513">
    <property type="taxonomic scope" value="Bacteria"/>
</dbReference>
<proteinExistence type="inferred from homology"/>
<gene>
    <name evidence="11" type="ORF">AJ85_04890</name>
    <name evidence="10" type="ORF">BALCAV_0220490</name>
</gene>
<keyword evidence="4" id="KW-0067">ATP-binding</keyword>
<evidence type="ECO:0000259" key="9">
    <source>
        <dbReference type="PROSITE" id="PS51195"/>
    </source>
</evidence>
<dbReference type="PROSITE" id="PS51194">
    <property type="entry name" value="HELICASE_CTER"/>
    <property type="match status" value="1"/>
</dbReference>
<dbReference type="InterPro" id="IPR005580">
    <property type="entry name" value="DbpA/CsdA_RNA-bd_dom"/>
</dbReference>
<dbReference type="CDD" id="cd18787">
    <property type="entry name" value="SF2_C_DEAD"/>
    <property type="match status" value="1"/>
</dbReference>
<dbReference type="PANTHER" id="PTHR47959">
    <property type="entry name" value="ATP-DEPENDENT RNA HELICASE RHLE-RELATED"/>
    <property type="match status" value="1"/>
</dbReference>
<evidence type="ECO:0000313" key="12">
    <source>
        <dbReference type="Proteomes" id="UP000002754"/>
    </source>
</evidence>
<dbReference type="Pfam" id="PF03880">
    <property type="entry name" value="DbpA"/>
    <property type="match status" value="1"/>
</dbReference>
<evidence type="ECO:0000313" key="13">
    <source>
        <dbReference type="Proteomes" id="UP000297014"/>
    </source>
</evidence>
<dbReference type="RefSeq" id="WP_003323342.1">
    <property type="nucleotide sequence ID" value="NZ_ALPT02000106.1"/>
</dbReference>
<dbReference type="CDD" id="cd12500">
    <property type="entry name" value="RRM_BsYxiN_like"/>
    <property type="match status" value="1"/>
</dbReference>
<dbReference type="PROSITE" id="PS51195">
    <property type="entry name" value="Q_MOTIF"/>
    <property type="match status" value="1"/>
</dbReference>
<organism evidence="10 12">
    <name type="scientific">Alkalihalobacillus alcalophilus ATCC 27647 = CGMCC 1.3604</name>
    <dbReference type="NCBI Taxonomy" id="1218173"/>
    <lineage>
        <taxon>Bacteria</taxon>
        <taxon>Bacillati</taxon>
        <taxon>Bacillota</taxon>
        <taxon>Bacilli</taxon>
        <taxon>Bacillales</taxon>
        <taxon>Bacillaceae</taxon>
        <taxon>Alkalihalobacillus</taxon>
    </lineage>
</organism>
<protein>
    <submittedName>
        <fullName evidence="10">RNA helicase</fullName>
    </submittedName>
</protein>
<dbReference type="EMBL" id="ALPT02000106">
    <property type="protein sequence ID" value="KGA95762.1"/>
    <property type="molecule type" value="Genomic_DNA"/>
</dbReference>
<reference evidence="10 12" key="1">
    <citation type="journal article" date="2014" name="Genome Announc.">
        <title>Draft Genome Sequence of Bacillus alcalophilus AV1934, a Classic Alkaliphile Isolated from Human Feces in 1934.</title>
        <authorList>
            <person name="Attie O."/>
            <person name="Jayaprakash A."/>
            <person name="Shah H."/>
            <person name="Paulsen I.T."/>
            <person name="Morino M."/>
            <person name="Takahashi Y."/>
            <person name="Narumi I."/>
            <person name="Sachidanandam R."/>
            <person name="Satoh K."/>
            <person name="Ito M."/>
            <person name="Krulwich T.A."/>
        </authorList>
    </citation>
    <scope>NUCLEOTIDE SEQUENCE [LARGE SCALE GENOMIC DNA]</scope>
    <source>
        <strain evidence="10 12">AV1934</strain>
    </source>
</reference>
<evidence type="ECO:0000313" key="10">
    <source>
        <dbReference type="EMBL" id="KGA95762.1"/>
    </source>
</evidence>
<dbReference type="STRING" id="1218173.BALCAV_0220490"/>
<evidence type="ECO:0000256" key="5">
    <source>
        <dbReference type="ARBA" id="ARBA00038437"/>
    </source>
</evidence>
<dbReference type="CDD" id="cd00268">
    <property type="entry name" value="DEADc"/>
    <property type="match status" value="1"/>
</dbReference>
<dbReference type="GO" id="GO:0005524">
    <property type="term" value="F:ATP binding"/>
    <property type="evidence" value="ECO:0007669"/>
    <property type="project" value="UniProtKB-KW"/>
</dbReference>
<feature type="short sequence motif" description="Q motif" evidence="6">
    <location>
        <begin position="4"/>
        <end position="32"/>
    </location>
</feature>
<keyword evidence="3 10" id="KW-0347">Helicase</keyword>
<evidence type="ECO:0000256" key="4">
    <source>
        <dbReference type="ARBA" id="ARBA00022840"/>
    </source>
</evidence>
<dbReference type="EMBL" id="JALP01000393">
    <property type="protein sequence ID" value="THG88390.1"/>
    <property type="molecule type" value="Genomic_DNA"/>
</dbReference>
<dbReference type="GO" id="GO:0016787">
    <property type="term" value="F:hydrolase activity"/>
    <property type="evidence" value="ECO:0007669"/>
    <property type="project" value="UniProtKB-KW"/>
</dbReference>
<dbReference type="Pfam" id="PF00271">
    <property type="entry name" value="Helicase_C"/>
    <property type="match status" value="1"/>
</dbReference>
<reference evidence="11 13" key="2">
    <citation type="submission" date="2014-01" db="EMBL/GenBank/DDBJ databases">
        <title>Draft genome sequencing of Bacillus alcalophilus CGMCC 1.3604.</title>
        <authorList>
            <person name="Yang J."/>
            <person name="Diao L."/>
            <person name="Yang S."/>
        </authorList>
    </citation>
    <scope>NUCLEOTIDE SEQUENCE [LARGE SCALE GENOMIC DNA]</scope>
    <source>
        <strain evidence="11 13">CGMCC 1.3604</strain>
    </source>
</reference>
<dbReference type="Gene3D" id="3.30.70.330">
    <property type="match status" value="1"/>
</dbReference>
<dbReference type="PANTHER" id="PTHR47959:SF1">
    <property type="entry name" value="ATP-DEPENDENT RNA HELICASE DBPA"/>
    <property type="match status" value="1"/>
</dbReference>
<dbReference type="Proteomes" id="UP000002754">
    <property type="component" value="Unassembled WGS sequence"/>
</dbReference>
<dbReference type="Gene3D" id="3.40.50.300">
    <property type="entry name" value="P-loop containing nucleotide triphosphate hydrolases"/>
    <property type="match status" value="2"/>
</dbReference>
<dbReference type="InterPro" id="IPR014001">
    <property type="entry name" value="Helicase_ATP-bd"/>
</dbReference>
<dbReference type="SUPFAM" id="SSF52540">
    <property type="entry name" value="P-loop containing nucleoside triphosphate hydrolases"/>
    <property type="match status" value="1"/>
</dbReference>
<dbReference type="GO" id="GO:0003676">
    <property type="term" value="F:nucleic acid binding"/>
    <property type="evidence" value="ECO:0007669"/>
    <property type="project" value="InterPro"/>
</dbReference>
<dbReference type="Pfam" id="PF00270">
    <property type="entry name" value="DEAD"/>
    <property type="match status" value="1"/>
</dbReference>
<dbReference type="InterPro" id="IPR012677">
    <property type="entry name" value="Nucleotide-bd_a/b_plait_sf"/>
</dbReference>
<dbReference type="GO" id="GO:0003724">
    <property type="term" value="F:RNA helicase activity"/>
    <property type="evidence" value="ECO:0007669"/>
    <property type="project" value="InterPro"/>
</dbReference>